<gene>
    <name evidence="1" type="ORF">TRICI_005966</name>
</gene>
<dbReference type="VEuPathDB" id="FungiDB:TRICI_005966"/>
<dbReference type="AlphaFoldDB" id="A0A642UMR4"/>
<keyword evidence="2" id="KW-1185">Reference proteome</keyword>
<organism evidence="1 2">
    <name type="scientific">Trichomonascus ciferrii</name>
    <dbReference type="NCBI Taxonomy" id="44093"/>
    <lineage>
        <taxon>Eukaryota</taxon>
        <taxon>Fungi</taxon>
        <taxon>Dikarya</taxon>
        <taxon>Ascomycota</taxon>
        <taxon>Saccharomycotina</taxon>
        <taxon>Dipodascomycetes</taxon>
        <taxon>Dipodascales</taxon>
        <taxon>Trichomonascaceae</taxon>
        <taxon>Trichomonascus</taxon>
        <taxon>Trichomonascus ciferrii complex</taxon>
    </lineage>
</organism>
<protein>
    <submittedName>
        <fullName evidence="1">Uncharacterized protein</fullName>
    </submittedName>
</protein>
<name>A0A642UMR4_9ASCO</name>
<sequence length="162" mass="18526">MLRAAVRPSRVARLAPKTVTRGAHVEYGPEQTLFTRGRIIAATIASGFIGLQWYDNFYAKRSKEGKSHVGDKLIPSHPTREEAYAHEQEMTDIAMKRRQELQTLFSADNTRTNLEENIRTYPVPEVKGRSLPPGRVIDLEDLEERRPRTVYFKPKNSDSDSQ</sequence>
<evidence type="ECO:0000313" key="1">
    <source>
        <dbReference type="EMBL" id="KAA8901888.1"/>
    </source>
</evidence>
<dbReference type="Proteomes" id="UP000761534">
    <property type="component" value="Unassembled WGS sequence"/>
</dbReference>
<proteinExistence type="predicted"/>
<accession>A0A642UMR4</accession>
<dbReference type="EMBL" id="SWFS01000478">
    <property type="protein sequence ID" value="KAA8901888.1"/>
    <property type="molecule type" value="Genomic_DNA"/>
</dbReference>
<evidence type="ECO:0000313" key="2">
    <source>
        <dbReference type="Proteomes" id="UP000761534"/>
    </source>
</evidence>
<comment type="caution">
    <text evidence="1">The sequence shown here is derived from an EMBL/GenBank/DDBJ whole genome shotgun (WGS) entry which is preliminary data.</text>
</comment>
<reference evidence="1" key="1">
    <citation type="journal article" date="2019" name="G3 (Bethesda)">
        <title>Genome Assemblies of Two Rare Opportunistic Yeast Pathogens: Diutina rugosa (syn. Candida rugosa) and Trichomonascus ciferrii (syn. Candida ciferrii).</title>
        <authorList>
            <person name="Mixao V."/>
            <person name="Saus E."/>
            <person name="Hansen A.P."/>
            <person name="Lass-Florl C."/>
            <person name="Gabaldon T."/>
        </authorList>
    </citation>
    <scope>NUCLEOTIDE SEQUENCE</scope>
    <source>
        <strain evidence="1">CBS 4856</strain>
    </source>
</reference>